<evidence type="ECO:0000256" key="3">
    <source>
        <dbReference type="ARBA" id="ARBA00022723"/>
    </source>
</evidence>
<dbReference type="Gene3D" id="3.40.390.10">
    <property type="entry name" value="Collagenase (Catalytic Domain)"/>
    <property type="match status" value="1"/>
</dbReference>
<dbReference type="SUPFAM" id="SSF55486">
    <property type="entry name" value="Metalloproteases ('zincins'), catalytic domain"/>
    <property type="match status" value="1"/>
</dbReference>
<evidence type="ECO:0000256" key="5">
    <source>
        <dbReference type="ARBA" id="ARBA00022801"/>
    </source>
</evidence>
<dbReference type="CDD" id="cd04275">
    <property type="entry name" value="ZnMc_pappalysin_like"/>
    <property type="match status" value="1"/>
</dbReference>
<dbReference type="EnsemblBacteria" id="BAC88840">
    <property type="protein sequence ID" value="BAC88840"/>
    <property type="gene ID" value="BAC88840"/>
</dbReference>
<feature type="signal peptide" evidence="9">
    <location>
        <begin position="1"/>
        <end position="21"/>
    </location>
</feature>
<protein>
    <submittedName>
        <fullName evidence="11">Gll0899 protein</fullName>
    </submittedName>
</protein>
<dbReference type="eggNOG" id="COG3291">
    <property type="taxonomic scope" value="Bacteria"/>
</dbReference>
<dbReference type="PANTHER" id="PTHR47466:SF1">
    <property type="entry name" value="METALLOPROTEASE MEP1 (AFU_ORTHOLOGUE AFUA_1G07730)-RELATED"/>
    <property type="match status" value="1"/>
</dbReference>
<dbReference type="PANTHER" id="PTHR47466">
    <property type="match status" value="1"/>
</dbReference>
<evidence type="ECO:0000256" key="2">
    <source>
        <dbReference type="ARBA" id="ARBA00022670"/>
    </source>
</evidence>
<evidence type="ECO:0000256" key="8">
    <source>
        <dbReference type="ARBA" id="ARBA00023157"/>
    </source>
</evidence>
<keyword evidence="6" id="KW-0862">Zinc</keyword>
<evidence type="ECO:0000256" key="7">
    <source>
        <dbReference type="ARBA" id="ARBA00023049"/>
    </source>
</evidence>
<evidence type="ECO:0000313" key="11">
    <source>
        <dbReference type="EMBL" id="BAC88840.1"/>
    </source>
</evidence>
<dbReference type="InParanoid" id="Q7NM69"/>
<accession>Q7NM69</accession>
<comment type="similarity">
    <text evidence="1">Belongs to the peptidase M43B family.</text>
</comment>
<name>Q7NM69_GLOVI</name>
<dbReference type="GO" id="GO:0046872">
    <property type="term" value="F:metal ion binding"/>
    <property type="evidence" value="ECO:0007669"/>
    <property type="project" value="UniProtKB-KW"/>
</dbReference>
<keyword evidence="4 9" id="KW-0732">Signal</keyword>
<keyword evidence="2" id="KW-0645">Protease</keyword>
<dbReference type="AlphaFoldDB" id="Q7NM69"/>
<dbReference type="OrthoDB" id="6278496at2"/>
<evidence type="ECO:0000256" key="1">
    <source>
        <dbReference type="ARBA" id="ARBA00008721"/>
    </source>
</evidence>
<reference evidence="11 12" key="1">
    <citation type="journal article" date="2003" name="DNA Res.">
        <title>Complete genome structure of Gloeobacter violaceus PCC 7421, a cyanobacterium that lacks thylakoids.</title>
        <authorList>
            <person name="Nakamura Y."/>
            <person name="Kaneko T."/>
            <person name="Sato S."/>
            <person name="Mimuro M."/>
            <person name="Miyashita H."/>
            <person name="Tsuchiya T."/>
            <person name="Sasamoto S."/>
            <person name="Watanabe A."/>
            <person name="Kawashima K."/>
            <person name="Kishida Y."/>
            <person name="Kiyokawa C."/>
            <person name="Kohara M."/>
            <person name="Matsumoto M."/>
            <person name="Matsuno A."/>
            <person name="Nakazaki N."/>
            <person name="Shimpo S."/>
            <person name="Takeuchi C."/>
            <person name="Yamada M."/>
            <person name="Tabata S."/>
        </authorList>
    </citation>
    <scope>NUCLEOTIDE SEQUENCE [LARGE SCALE GENOMIC DNA]</scope>
    <source>
        <strain evidence="12">ATCC 29082 / PCC 7421</strain>
    </source>
</reference>
<dbReference type="MEROPS" id="M43.008"/>
<dbReference type="RefSeq" id="WP_011140901.1">
    <property type="nucleotide sequence ID" value="NC_005125.1"/>
</dbReference>
<dbReference type="STRING" id="251221.gene:10758377"/>
<dbReference type="EMBL" id="BA000045">
    <property type="protein sequence ID" value="BAC88840.1"/>
    <property type="molecule type" value="Genomic_DNA"/>
</dbReference>
<keyword evidence="7" id="KW-0482">Metalloprotease</keyword>
<evidence type="ECO:0000256" key="4">
    <source>
        <dbReference type="ARBA" id="ARBA00022729"/>
    </source>
</evidence>
<evidence type="ECO:0000313" key="12">
    <source>
        <dbReference type="Proteomes" id="UP000000557"/>
    </source>
</evidence>
<sequence>MKRTMALLFAVLVCGAVPSQAAGEPGFAVGGFLFESKEAFIGSGARCAAASPNPAVIKEVQQRIDKWLIERRNKSNIAAPQRGASVPVAFHVISSGSTGNLSDTDVYNQIAVLNSAYGGTGFSFYVQSIDRTDNATWFAMTPGSSAEREAKSALAVSPTSTLNFYTANPSGGLLGWATFPWSLSSDPTNDGVVVLYSSLPGGSAFPFNEGDTGTHEVGHWLGLYHTFQGGCSYYGDYVGDTPSESSPASGCPVGRDTCSASGLDPIENFMDYSDDGCMFQFTAGQVSRMQAARDIYRPFLP</sequence>
<dbReference type="GO" id="GO:0008237">
    <property type="term" value="F:metallopeptidase activity"/>
    <property type="evidence" value="ECO:0007669"/>
    <property type="project" value="UniProtKB-KW"/>
</dbReference>
<proteinExistence type="inferred from homology"/>
<gene>
    <name evidence="11" type="ordered locus">gll0899</name>
</gene>
<keyword evidence="3" id="KW-0479">Metal-binding</keyword>
<dbReference type="HOGENOM" id="CLU_048726_0_1_3"/>
<dbReference type="Pfam" id="PF05572">
    <property type="entry name" value="Peptidase_M43"/>
    <property type="match status" value="1"/>
</dbReference>
<dbReference type="PATRIC" id="fig|251221.4.peg.917"/>
<dbReference type="InterPro" id="IPR024079">
    <property type="entry name" value="MetalloPept_cat_dom_sf"/>
</dbReference>
<organism evidence="11 12">
    <name type="scientific">Gloeobacter violaceus (strain ATCC 29082 / PCC 7421)</name>
    <dbReference type="NCBI Taxonomy" id="251221"/>
    <lineage>
        <taxon>Bacteria</taxon>
        <taxon>Bacillati</taxon>
        <taxon>Cyanobacteriota</taxon>
        <taxon>Cyanophyceae</taxon>
        <taxon>Gloeobacterales</taxon>
        <taxon>Gloeobacteraceae</taxon>
        <taxon>Gloeobacter</taxon>
    </lineage>
</organism>
<keyword evidence="8" id="KW-1015">Disulfide bond</keyword>
<dbReference type="InterPro" id="IPR008754">
    <property type="entry name" value="Peptidase_M43"/>
</dbReference>
<feature type="chain" id="PRO_5004288909" evidence="9">
    <location>
        <begin position="22"/>
        <end position="301"/>
    </location>
</feature>
<keyword evidence="5" id="KW-0378">Hydrolase</keyword>
<feature type="domain" description="Peptidase M43 pregnancy-associated plasma-A" evidence="10">
    <location>
        <begin position="208"/>
        <end position="292"/>
    </location>
</feature>
<evidence type="ECO:0000256" key="6">
    <source>
        <dbReference type="ARBA" id="ARBA00022833"/>
    </source>
</evidence>
<keyword evidence="12" id="KW-1185">Reference proteome</keyword>
<reference evidence="11 12" key="2">
    <citation type="journal article" date="2003" name="DNA Res.">
        <title>Complete genome structure of Gloeobacter violaceus PCC 7421, a cyanobacterium that lacks thylakoids (supplement).</title>
        <authorList>
            <person name="Nakamura Y."/>
            <person name="Kaneko T."/>
            <person name="Sato S."/>
            <person name="Mimuro M."/>
            <person name="Miyashita H."/>
            <person name="Tsuchiya T."/>
            <person name="Sasamoto S."/>
            <person name="Watanabe A."/>
            <person name="Kawashima K."/>
            <person name="Kishida Y."/>
            <person name="Kiyokawa C."/>
            <person name="Kohara M."/>
            <person name="Matsumoto M."/>
            <person name="Matsuno A."/>
            <person name="Nakazaki N."/>
            <person name="Shimpo S."/>
            <person name="Takeuchi C."/>
            <person name="Yamada M."/>
            <person name="Tabata S."/>
        </authorList>
    </citation>
    <scope>NUCLEOTIDE SEQUENCE [LARGE SCALE GENOMIC DNA]</scope>
    <source>
        <strain evidence="12">ATCC 29082 / PCC 7421</strain>
    </source>
</reference>
<dbReference type="Proteomes" id="UP000000557">
    <property type="component" value="Chromosome"/>
</dbReference>
<dbReference type="KEGG" id="gvi:gll0899"/>
<evidence type="ECO:0000259" key="10">
    <source>
        <dbReference type="Pfam" id="PF05572"/>
    </source>
</evidence>
<dbReference type="GO" id="GO:0006508">
    <property type="term" value="P:proteolysis"/>
    <property type="evidence" value="ECO:0007669"/>
    <property type="project" value="UniProtKB-KW"/>
</dbReference>
<evidence type="ECO:0000256" key="9">
    <source>
        <dbReference type="SAM" id="SignalP"/>
    </source>
</evidence>